<dbReference type="PANTHER" id="PTHR11138">
    <property type="entry name" value="METHIONYL-TRNA FORMYLTRANSFERASE"/>
    <property type="match status" value="1"/>
</dbReference>
<evidence type="ECO:0000259" key="1">
    <source>
        <dbReference type="Pfam" id="PF00551"/>
    </source>
</evidence>
<dbReference type="RefSeq" id="WP_115970198.1">
    <property type="nucleotide sequence ID" value="NZ_QNVT01000005.1"/>
</dbReference>
<dbReference type="InterPro" id="IPR036477">
    <property type="entry name" value="Formyl_transf_N_sf"/>
</dbReference>
<dbReference type="PANTHER" id="PTHR11138:SF5">
    <property type="entry name" value="METHIONYL-TRNA FORMYLTRANSFERASE, MITOCHONDRIAL"/>
    <property type="match status" value="1"/>
</dbReference>
<dbReference type="SUPFAM" id="SSF53328">
    <property type="entry name" value="Formyltransferase"/>
    <property type="match status" value="1"/>
</dbReference>
<evidence type="ECO:0000313" key="2">
    <source>
        <dbReference type="EMBL" id="REC63120.1"/>
    </source>
</evidence>
<organism evidence="2 3">
    <name type="scientific">Chryseobacterium pennae</name>
    <dbReference type="NCBI Taxonomy" id="2258962"/>
    <lineage>
        <taxon>Bacteria</taxon>
        <taxon>Pseudomonadati</taxon>
        <taxon>Bacteroidota</taxon>
        <taxon>Flavobacteriia</taxon>
        <taxon>Flavobacteriales</taxon>
        <taxon>Weeksellaceae</taxon>
        <taxon>Chryseobacterium group</taxon>
        <taxon>Chryseobacterium</taxon>
    </lineage>
</organism>
<gene>
    <name evidence="2" type="ORF">DRF65_07810</name>
</gene>
<dbReference type="InterPro" id="IPR002376">
    <property type="entry name" value="Formyl_transf_N"/>
</dbReference>
<keyword evidence="3" id="KW-1185">Reference proteome</keyword>
<dbReference type="GO" id="GO:0005829">
    <property type="term" value="C:cytosol"/>
    <property type="evidence" value="ECO:0007669"/>
    <property type="project" value="TreeGrafter"/>
</dbReference>
<name>A0A3D9CB73_9FLAO</name>
<evidence type="ECO:0000313" key="3">
    <source>
        <dbReference type="Proteomes" id="UP000256686"/>
    </source>
</evidence>
<protein>
    <recommendedName>
        <fullName evidence="1">Formyl transferase N-terminal domain-containing protein</fullName>
    </recommendedName>
</protein>
<proteinExistence type="predicted"/>
<reference evidence="3" key="1">
    <citation type="submission" date="2018-06" db="EMBL/GenBank/DDBJ databases">
        <authorList>
            <person name="Lum Nde A."/>
            <person name="Hugo C."/>
        </authorList>
    </citation>
    <scope>NUCLEOTIDE SEQUENCE [LARGE SCALE GENOMIC DNA]</scope>
    <source>
        <strain evidence="3">1_F178</strain>
    </source>
</reference>
<dbReference type="Proteomes" id="UP000256686">
    <property type="component" value="Unassembled WGS sequence"/>
</dbReference>
<accession>A0A3D9CB73</accession>
<dbReference type="Pfam" id="PF00551">
    <property type="entry name" value="Formyl_trans_N"/>
    <property type="match status" value="1"/>
</dbReference>
<dbReference type="GO" id="GO:0004479">
    <property type="term" value="F:methionyl-tRNA formyltransferase activity"/>
    <property type="evidence" value="ECO:0007669"/>
    <property type="project" value="TreeGrafter"/>
</dbReference>
<feature type="domain" description="Formyl transferase N-terminal" evidence="1">
    <location>
        <begin position="104"/>
        <end position="219"/>
    </location>
</feature>
<dbReference type="Gene3D" id="3.40.50.12230">
    <property type="match status" value="1"/>
</dbReference>
<sequence>MKIIIITQEDAFVVPKNIEKITRLKGVEILKVVDIDSDYSLVNKKSYFIKGFGIFQTVKMGIKVASAKALNILDSLTQYKLDIVPKSLKAVSNRYNISFEQIKNPNDPKFLEQIKSLEPDLIVSYSAPVVFKKALLEIPKHGCINLHCSLLPHYAGVMPSFWTLYKKEKYTGATVHYMDSKIDNGKILNQKKIDIANDETMFSLILKSKEIGGNLMCETIQGIQNSNLNIKENLVENGSYFTWPTVEQFQEFTKNGGRLI</sequence>
<dbReference type="AlphaFoldDB" id="A0A3D9CB73"/>
<comment type="caution">
    <text evidence="2">The sequence shown here is derived from an EMBL/GenBank/DDBJ whole genome shotgun (WGS) entry which is preliminary data.</text>
</comment>
<dbReference type="EMBL" id="QNVT01000005">
    <property type="protein sequence ID" value="REC63120.1"/>
    <property type="molecule type" value="Genomic_DNA"/>
</dbReference>